<name>A0A4Y2ENA2_ARAVE</name>
<organism evidence="2 3">
    <name type="scientific">Araneus ventricosus</name>
    <name type="common">Orbweaver spider</name>
    <name type="synonym">Epeira ventricosa</name>
    <dbReference type="NCBI Taxonomy" id="182803"/>
    <lineage>
        <taxon>Eukaryota</taxon>
        <taxon>Metazoa</taxon>
        <taxon>Ecdysozoa</taxon>
        <taxon>Arthropoda</taxon>
        <taxon>Chelicerata</taxon>
        <taxon>Arachnida</taxon>
        <taxon>Araneae</taxon>
        <taxon>Araneomorphae</taxon>
        <taxon>Entelegynae</taxon>
        <taxon>Araneoidea</taxon>
        <taxon>Araneidae</taxon>
        <taxon>Araneus</taxon>
    </lineage>
</organism>
<proteinExistence type="predicted"/>
<protein>
    <submittedName>
        <fullName evidence="2">Uncharacterized protein</fullName>
    </submittedName>
</protein>
<gene>
    <name evidence="2" type="ORF">AVEN_2822_1</name>
</gene>
<evidence type="ECO:0000256" key="1">
    <source>
        <dbReference type="SAM" id="MobiDB-lite"/>
    </source>
</evidence>
<dbReference type="AlphaFoldDB" id="A0A4Y2ENA2"/>
<dbReference type="OrthoDB" id="7367179at2759"/>
<accession>A0A4Y2ENA2</accession>
<sequence length="99" mass="10835">MFPLWRHGQLPGLPGPRDASVDNDFPSSEKLKCPTLIECTWLIVKKTVEGAVCSPSENSNLFPLANFSNCGTDGSSKVLRLNHMTGGIRYYRPALIQSG</sequence>
<feature type="region of interest" description="Disordered" evidence="1">
    <location>
        <begin position="1"/>
        <end position="21"/>
    </location>
</feature>
<evidence type="ECO:0000313" key="2">
    <source>
        <dbReference type="EMBL" id="GBM29314.1"/>
    </source>
</evidence>
<reference evidence="2 3" key="1">
    <citation type="journal article" date="2019" name="Sci. Rep.">
        <title>Orb-weaving spider Araneus ventricosus genome elucidates the spidroin gene catalogue.</title>
        <authorList>
            <person name="Kono N."/>
            <person name="Nakamura H."/>
            <person name="Ohtoshi R."/>
            <person name="Moran D.A.P."/>
            <person name="Shinohara A."/>
            <person name="Yoshida Y."/>
            <person name="Fujiwara M."/>
            <person name="Mori M."/>
            <person name="Tomita M."/>
            <person name="Arakawa K."/>
        </authorList>
    </citation>
    <scope>NUCLEOTIDE SEQUENCE [LARGE SCALE GENOMIC DNA]</scope>
</reference>
<evidence type="ECO:0000313" key="3">
    <source>
        <dbReference type="Proteomes" id="UP000499080"/>
    </source>
</evidence>
<dbReference type="Proteomes" id="UP000499080">
    <property type="component" value="Unassembled WGS sequence"/>
</dbReference>
<keyword evidence="3" id="KW-1185">Reference proteome</keyword>
<dbReference type="EMBL" id="BGPR01000633">
    <property type="protein sequence ID" value="GBM29314.1"/>
    <property type="molecule type" value="Genomic_DNA"/>
</dbReference>
<comment type="caution">
    <text evidence="2">The sequence shown here is derived from an EMBL/GenBank/DDBJ whole genome shotgun (WGS) entry which is preliminary data.</text>
</comment>